<dbReference type="Proteomes" id="UP000218418">
    <property type="component" value="Chromosome"/>
</dbReference>
<keyword evidence="1" id="KW-0732">Signal</keyword>
<dbReference type="AlphaFoldDB" id="A0A1Z4LTQ4"/>
<gene>
    <name evidence="2" type="ORF">NIES267_41090</name>
</gene>
<organism evidence="2 3">
    <name type="scientific">Calothrix parasitica NIES-267</name>
    <dbReference type="NCBI Taxonomy" id="1973488"/>
    <lineage>
        <taxon>Bacteria</taxon>
        <taxon>Bacillati</taxon>
        <taxon>Cyanobacteriota</taxon>
        <taxon>Cyanophyceae</taxon>
        <taxon>Nostocales</taxon>
        <taxon>Calotrichaceae</taxon>
        <taxon>Calothrix</taxon>
    </lineage>
</organism>
<evidence type="ECO:0000313" key="2">
    <source>
        <dbReference type="EMBL" id="BAY84613.1"/>
    </source>
</evidence>
<dbReference type="EMBL" id="AP018227">
    <property type="protein sequence ID" value="BAY84613.1"/>
    <property type="molecule type" value="Genomic_DNA"/>
</dbReference>
<protein>
    <submittedName>
        <fullName evidence="2">Uncharacterized protein</fullName>
    </submittedName>
</protein>
<evidence type="ECO:0000313" key="3">
    <source>
        <dbReference type="Proteomes" id="UP000218418"/>
    </source>
</evidence>
<evidence type="ECO:0000256" key="1">
    <source>
        <dbReference type="SAM" id="SignalP"/>
    </source>
</evidence>
<feature type="signal peptide" evidence="1">
    <location>
        <begin position="1"/>
        <end position="28"/>
    </location>
</feature>
<keyword evidence="3" id="KW-1185">Reference proteome</keyword>
<accession>A0A1Z4LTQ4</accession>
<feature type="chain" id="PRO_5013300769" evidence="1">
    <location>
        <begin position="29"/>
        <end position="386"/>
    </location>
</feature>
<dbReference type="OrthoDB" id="415264at2"/>
<sequence>MKIGQFITLKIFPLLLASISIYSSSTFAQSPTNLPTRMISSEEGKQLLTPDWQRISFNNMPPIQESGSIKANGLSREWNVGDTPDRYLTLGDIDEALKPQLFSLSNITSVSNHSNLNTSALEDFPLLGEQTIQHLVEVVPNLAQTNTSEIPPINALLEAESPQTNTNTTLSNLLSQNPTLGKLKLNQIDLSTYTISDIPNLDAVQLSNFNAWENTLIKDVPLLNAVPLASFPLPLTEVGNKVARIDFIWGRAEKRRQRTVSGSDVAGFSVPCEGEDCPHIELDDLENSGRNIRGKFEGSSWISGKYQQVEGGWGCLKSVNAGKEPTGRLPYGSAFKVVVMEPSEATDTVDTALFFRFKNVCGATPYFIGPVPFLNYEVNAPIFIGD</sequence>
<reference evidence="2 3" key="1">
    <citation type="submission" date="2017-06" db="EMBL/GenBank/DDBJ databases">
        <title>Genome sequencing of cyanobaciteial culture collection at National Institute for Environmental Studies (NIES).</title>
        <authorList>
            <person name="Hirose Y."/>
            <person name="Shimura Y."/>
            <person name="Fujisawa T."/>
            <person name="Nakamura Y."/>
            <person name="Kawachi M."/>
        </authorList>
    </citation>
    <scope>NUCLEOTIDE SEQUENCE [LARGE SCALE GENOMIC DNA]</scope>
    <source>
        <strain evidence="2 3">NIES-267</strain>
    </source>
</reference>
<proteinExistence type="predicted"/>
<name>A0A1Z4LTQ4_9CYAN</name>